<dbReference type="EMBL" id="JAQNDN010000001">
    <property type="protein sequence ID" value="MDC0667189.1"/>
    <property type="molecule type" value="Genomic_DNA"/>
</dbReference>
<reference evidence="1 2" key="1">
    <citation type="submission" date="2022-11" db="EMBL/GenBank/DDBJ databases">
        <title>Minimal conservation of predation-associated metabolite biosynthetic gene clusters underscores biosynthetic potential of Myxococcota including descriptions for ten novel species: Archangium lansinium sp. nov., Myxococcus landrumus sp. nov., Nannocystis bai.</title>
        <authorList>
            <person name="Ahearne A."/>
            <person name="Stevens C."/>
            <person name="Dowd S."/>
        </authorList>
    </citation>
    <scope>NUCLEOTIDE SEQUENCE [LARGE SCALE GENOMIC DNA]</scope>
    <source>
        <strain evidence="1 2">NCELM</strain>
    </source>
</reference>
<evidence type="ECO:0000313" key="1">
    <source>
        <dbReference type="EMBL" id="MDC0667189.1"/>
    </source>
</evidence>
<gene>
    <name evidence="1" type="ORF">POL58_05545</name>
</gene>
<sequence length="362" mass="39005">MGLLWSLACSAEPETQLPPIVAASKYVDYSTTADTSVICMDDLLAREDRFIEVVASTLGVEPPSGRIRHVRVTGAEFDVPESWPCPSSMHCYWYDEERDLGTILSVGIVNFHELVHAVDIPALGDGHRTLGEGLATYLGSETQSDPVVTDFPERFLAMLAESPEPSDYRVAMHFVGSLMDRWGAEKFRRLRRDMPADATPDEFASLFTSIYGMTLDAALSQMTTPVWGKLIRLGCGDGIEQIPWAGDKSTEADLRGECGDPGFVGGGFVGDHMGFGKTFTIDLPEAGYYQIVVTAPDGALPSLSLEGCPDVGAASIASVSEGRWEGVLHAGRHAVSVGFPQGPEPRGEAHLVMEWIGPLGSP</sequence>
<accession>A0ABT5AZD3</accession>
<evidence type="ECO:0000313" key="2">
    <source>
        <dbReference type="Proteomes" id="UP001217838"/>
    </source>
</evidence>
<comment type="caution">
    <text evidence="1">The sequence shown here is derived from an EMBL/GenBank/DDBJ whole genome shotgun (WGS) entry which is preliminary data.</text>
</comment>
<protein>
    <submittedName>
        <fullName evidence="1">Uncharacterized protein</fullName>
    </submittedName>
</protein>
<name>A0ABT5AZD3_9BACT</name>
<proteinExistence type="predicted"/>
<keyword evidence="2" id="KW-1185">Reference proteome</keyword>
<organism evidence="1 2">
    <name type="scientific">Nannocystis radixulma</name>
    <dbReference type="NCBI Taxonomy" id="2995305"/>
    <lineage>
        <taxon>Bacteria</taxon>
        <taxon>Pseudomonadati</taxon>
        <taxon>Myxococcota</taxon>
        <taxon>Polyangia</taxon>
        <taxon>Nannocystales</taxon>
        <taxon>Nannocystaceae</taxon>
        <taxon>Nannocystis</taxon>
    </lineage>
</organism>
<dbReference type="RefSeq" id="WP_271995131.1">
    <property type="nucleotide sequence ID" value="NZ_JAQNDN010000001.1"/>
</dbReference>
<dbReference type="Proteomes" id="UP001217838">
    <property type="component" value="Unassembled WGS sequence"/>
</dbReference>